<dbReference type="InterPro" id="IPR010540">
    <property type="entry name" value="CmpB_TMEM229"/>
</dbReference>
<evidence type="ECO:0000313" key="2">
    <source>
        <dbReference type="EMBL" id="NFF88038.1"/>
    </source>
</evidence>
<accession>A0A0M1LIQ3</accession>
<name>A0A0M1LIQ3_CLOBO</name>
<protein>
    <recommendedName>
        <fullName evidence="6">ABC transporter permease</fullName>
    </recommendedName>
</protein>
<evidence type="ECO:0008006" key="6">
    <source>
        <dbReference type="Google" id="ProtNLM"/>
    </source>
</evidence>
<reference evidence="4 5" key="1">
    <citation type="submission" date="2019-04" db="EMBL/GenBank/DDBJ databases">
        <title>Genome sequencing of Clostridium botulinum Groups I-IV and Clostridium butyricum.</title>
        <authorList>
            <person name="Brunt J."/>
            <person name="Van Vliet A.H.M."/>
            <person name="Stringer S.C."/>
            <person name="Carter A.T."/>
            <person name="Peck M.W."/>
        </authorList>
    </citation>
    <scope>NUCLEOTIDE SEQUENCE [LARGE SCALE GENOMIC DNA]</scope>
    <source>
        <strain evidence="2 5">1605</strain>
        <strain evidence="3 4">CB-K-33E</strain>
    </source>
</reference>
<feature type="transmembrane region" description="Helical" evidence="1">
    <location>
        <begin position="67"/>
        <end position="87"/>
    </location>
</feature>
<dbReference type="Proteomes" id="UP000476820">
    <property type="component" value="Unassembled WGS sequence"/>
</dbReference>
<dbReference type="Pfam" id="PF06541">
    <property type="entry name" value="ABC_trans_CmpB"/>
    <property type="match status" value="1"/>
</dbReference>
<dbReference type="AlphaFoldDB" id="A0A0M1LIQ3"/>
<keyword evidence="1" id="KW-1133">Transmembrane helix</keyword>
<dbReference type="Proteomes" id="UP000473681">
    <property type="component" value="Unassembled WGS sequence"/>
</dbReference>
<evidence type="ECO:0000313" key="4">
    <source>
        <dbReference type="Proteomes" id="UP000473681"/>
    </source>
</evidence>
<dbReference type="RefSeq" id="WP_053341986.1">
    <property type="nucleotide sequence ID" value="NZ_LFPA01000108.1"/>
</dbReference>
<dbReference type="EMBL" id="SWVK01000014">
    <property type="protein sequence ID" value="NFN35619.1"/>
    <property type="molecule type" value="Genomic_DNA"/>
</dbReference>
<dbReference type="OrthoDB" id="9789229at2"/>
<dbReference type="EMBL" id="SWOV01000020">
    <property type="protein sequence ID" value="NFF88038.1"/>
    <property type="molecule type" value="Genomic_DNA"/>
</dbReference>
<comment type="caution">
    <text evidence="2">The sequence shown here is derived from an EMBL/GenBank/DDBJ whole genome shotgun (WGS) entry which is preliminary data.</text>
</comment>
<feature type="transmembrane region" description="Helical" evidence="1">
    <location>
        <begin position="38"/>
        <end position="61"/>
    </location>
</feature>
<keyword evidence="1" id="KW-0472">Membrane</keyword>
<feature type="transmembrane region" description="Helical" evidence="1">
    <location>
        <begin position="143"/>
        <end position="166"/>
    </location>
</feature>
<gene>
    <name evidence="2" type="ORF">FC774_09175</name>
    <name evidence="3" type="ORF">FDB51_10900</name>
</gene>
<evidence type="ECO:0000313" key="3">
    <source>
        <dbReference type="EMBL" id="NFN35619.1"/>
    </source>
</evidence>
<keyword evidence="1" id="KW-0812">Transmembrane</keyword>
<proteinExistence type="predicted"/>
<sequence length="174" mass="20835">MNLINYTLFNFIIYSFIGWIIEEVYCFCITGKFKEDGFLIGLFKPMYGITVSILIILKNYFSDYTTLILIFCFFTPSIIEYISGYLLKEIFNKVYWDYSNLKYNFKGLVSLKFSISWTLMTFFGLKYIEPNFFNMFIRNEAMLIKLIVFLLVYLLVDFYITVHNLLEINRVNNM</sequence>
<evidence type="ECO:0000256" key="1">
    <source>
        <dbReference type="SAM" id="Phobius"/>
    </source>
</evidence>
<feature type="transmembrane region" description="Helical" evidence="1">
    <location>
        <begin position="108"/>
        <end position="128"/>
    </location>
</feature>
<evidence type="ECO:0000313" key="5">
    <source>
        <dbReference type="Proteomes" id="UP000476820"/>
    </source>
</evidence>
<feature type="transmembrane region" description="Helical" evidence="1">
    <location>
        <begin position="6"/>
        <end position="26"/>
    </location>
</feature>
<organism evidence="2 5">
    <name type="scientific">Clostridium botulinum</name>
    <dbReference type="NCBI Taxonomy" id="1491"/>
    <lineage>
        <taxon>Bacteria</taxon>
        <taxon>Bacillati</taxon>
        <taxon>Bacillota</taxon>
        <taxon>Clostridia</taxon>
        <taxon>Eubacteriales</taxon>
        <taxon>Clostridiaceae</taxon>
        <taxon>Clostridium</taxon>
    </lineage>
</organism>